<dbReference type="FunFam" id="3.80.10.10:FF:000331">
    <property type="entry name" value="Dynein assembly factor 1, axonemal homolog"/>
    <property type="match status" value="1"/>
</dbReference>
<evidence type="ECO:0000256" key="7">
    <source>
        <dbReference type="ARBA" id="ARBA00023273"/>
    </source>
</evidence>
<evidence type="ECO:0000313" key="12">
    <source>
        <dbReference type="EMBL" id="KAK9392935.1"/>
    </source>
</evidence>
<keyword evidence="5 10" id="KW-0677">Repeat</keyword>
<feature type="compositionally biased region" description="Basic and acidic residues" evidence="11">
    <location>
        <begin position="527"/>
        <end position="544"/>
    </location>
</feature>
<feature type="compositionally biased region" description="Basic and acidic residues" evidence="11">
    <location>
        <begin position="76"/>
        <end position="95"/>
    </location>
</feature>
<comment type="function">
    <text evidence="9 10">Cilium-specific protein required for the stability of the ciliary architecture. Plays a role in cytoplasmic preassembly of dynein arms. Involved in regulation of microtubule-based cilia and actin-based brush border microvilli.</text>
</comment>
<dbReference type="EMBL" id="JAOTOJ010000015">
    <property type="protein sequence ID" value="KAK9392935.1"/>
    <property type="molecule type" value="Genomic_DNA"/>
</dbReference>
<evidence type="ECO:0000256" key="4">
    <source>
        <dbReference type="ARBA" id="ARBA00022614"/>
    </source>
</evidence>
<feature type="compositionally biased region" description="Polar residues" evidence="11">
    <location>
        <begin position="179"/>
        <end position="190"/>
    </location>
</feature>
<evidence type="ECO:0000256" key="3">
    <source>
        <dbReference type="ARBA" id="ARBA00022553"/>
    </source>
</evidence>
<dbReference type="Proteomes" id="UP001474421">
    <property type="component" value="Unassembled WGS sequence"/>
</dbReference>
<sequence length="753" mass="83698">MVLKPRDASPTFSYLYSLGFGAPATGSKRRGSGIANRGGRRGLARDSWPGGACAEPCVVRRRQGNGEAAKGRPRFSLREEAGPAEERVTELKMHPPSENSGLGEAVATEGNDQEIKNCEQEGSPSSNGDGLIKAEEKPQLPEGEQAVERDISCEHQKLKTDDLEYSNGEPAPPKRDNSGNDPDQQAIKTNNNKKKPVTDSPSGQSELNKCGLRMTKKLLRDLCKQHKLYVTPSLNDTLYLHYKGFDRLENLEEYTGLRCLWLECNGLTKIENLTAQTDLRCLYLQLNLIHKIENLEPLQKLDSLNLSNNYVKTIENLSCLKVLHTLQIAHNMLQTVEDIQHLQECPSICVLDLSHNKLDDPHILEILETMPDLRVLNLMGNEVIKKIVNYRRTLTIRLKQLTYLDDRPVFPKDRACAEAWAAGGREAEKKEKDMWESKERKKIKESLDALTAVREKARERKKQKEMEERERGSVDEGEALPSSSNGAVAENGVETSEVSEPLETMQKIEKFVKETLGAHKDAIAAKEILGDQLRRSEKDPHQQEAQEPELNAAPGLTPVEKVYRFATEGPLRTECVDLADIEHITLDGPEKLYLDELPDLEDIDTPGEDSAKEDLFIKKRISPPKIEVISETSYERGYTEGTVTASDNSLTSEVLNAIFSKDPTVSEAGAKETIGPIVQDLLAPQEKTKEHQAKPLGPLIEDVTPESSEPSQCDQDGQIPDGTKNVEIQSGSTCLDAEQPGLEASEDAEHVLD</sequence>
<evidence type="ECO:0000256" key="5">
    <source>
        <dbReference type="ARBA" id="ARBA00022737"/>
    </source>
</evidence>
<evidence type="ECO:0000313" key="13">
    <source>
        <dbReference type="Proteomes" id="UP001474421"/>
    </source>
</evidence>
<feature type="compositionally biased region" description="Basic and acidic residues" evidence="11">
    <location>
        <begin position="425"/>
        <end position="440"/>
    </location>
</feature>
<dbReference type="AlphaFoldDB" id="A0AAW1ATR8"/>
<keyword evidence="3" id="KW-0597">Phosphoprotein</keyword>
<evidence type="ECO:0000256" key="9">
    <source>
        <dbReference type="ARBA" id="ARBA00046066"/>
    </source>
</evidence>
<evidence type="ECO:0000256" key="10">
    <source>
        <dbReference type="RuleBase" id="RU364076"/>
    </source>
</evidence>
<keyword evidence="13" id="KW-1185">Reference proteome</keyword>
<protein>
    <recommendedName>
        <fullName evidence="8 10">Dynein axonemal assembly factor 1</fullName>
    </recommendedName>
</protein>
<feature type="region of interest" description="Disordered" evidence="11">
    <location>
        <begin position="20"/>
        <end position="50"/>
    </location>
</feature>
<dbReference type="GO" id="GO:0035082">
    <property type="term" value="P:axoneme assembly"/>
    <property type="evidence" value="ECO:0007669"/>
    <property type="project" value="TreeGrafter"/>
</dbReference>
<feature type="region of interest" description="Disordered" evidence="11">
    <location>
        <begin position="454"/>
        <end position="504"/>
    </location>
</feature>
<feature type="compositionally biased region" description="Basic and acidic residues" evidence="11">
    <location>
        <begin position="454"/>
        <end position="474"/>
    </location>
</feature>
<feature type="compositionally biased region" description="Polar residues" evidence="11">
    <location>
        <begin position="705"/>
        <end position="715"/>
    </location>
</feature>
<evidence type="ECO:0000256" key="8">
    <source>
        <dbReference type="ARBA" id="ARBA00024429"/>
    </source>
</evidence>
<feature type="compositionally biased region" description="Basic and acidic residues" evidence="11">
    <location>
        <begin position="146"/>
        <end position="162"/>
    </location>
</feature>
<feature type="region of interest" description="Disordered" evidence="11">
    <location>
        <begin position="684"/>
        <end position="753"/>
    </location>
</feature>
<dbReference type="Gene3D" id="3.80.10.10">
    <property type="entry name" value="Ribonuclease Inhibitor"/>
    <property type="match status" value="2"/>
</dbReference>
<keyword evidence="4 10" id="KW-0433">Leucine-rich repeat</keyword>
<dbReference type="SUPFAM" id="SSF52075">
    <property type="entry name" value="Outer arm dynein light chain 1"/>
    <property type="match status" value="1"/>
</dbReference>
<dbReference type="PROSITE" id="PS51450">
    <property type="entry name" value="LRR"/>
    <property type="match status" value="3"/>
</dbReference>
<feature type="region of interest" description="Disordered" evidence="11">
    <location>
        <begin position="421"/>
        <end position="440"/>
    </location>
</feature>
<dbReference type="InterPro" id="IPR001611">
    <property type="entry name" value="Leu-rich_rpt"/>
</dbReference>
<feature type="region of interest" description="Disordered" evidence="11">
    <location>
        <begin position="116"/>
        <end position="207"/>
    </location>
</feature>
<gene>
    <name evidence="12" type="ORF">NXF25_017024</name>
</gene>
<evidence type="ECO:0000256" key="1">
    <source>
        <dbReference type="ARBA" id="ARBA00004138"/>
    </source>
</evidence>
<dbReference type="InterPro" id="IPR050576">
    <property type="entry name" value="Cilia_flagella_integrity"/>
</dbReference>
<dbReference type="GO" id="GO:0070840">
    <property type="term" value="F:dynein complex binding"/>
    <property type="evidence" value="ECO:0007669"/>
    <property type="project" value="UniProtKB-UniRule"/>
</dbReference>
<comment type="caution">
    <text evidence="12">The sequence shown here is derived from an EMBL/GenBank/DDBJ whole genome shotgun (WGS) entry which is preliminary data.</text>
</comment>
<organism evidence="12 13">
    <name type="scientific">Crotalus adamanteus</name>
    <name type="common">Eastern diamondback rattlesnake</name>
    <dbReference type="NCBI Taxonomy" id="8729"/>
    <lineage>
        <taxon>Eukaryota</taxon>
        <taxon>Metazoa</taxon>
        <taxon>Chordata</taxon>
        <taxon>Craniata</taxon>
        <taxon>Vertebrata</taxon>
        <taxon>Euteleostomi</taxon>
        <taxon>Lepidosauria</taxon>
        <taxon>Squamata</taxon>
        <taxon>Bifurcata</taxon>
        <taxon>Unidentata</taxon>
        <taxon>Episquamata</taxon>
        <taxon>Toxicofera</taxon>
        <taxon>Serpentes</taxon>
        <taxon>Colubroidea</taxon>
        <taxon>Viperidae</taxon>
        <taxon>Crotalinae</taxon>
        <taxon>Crotalus</taxon>
    </lineage>
</organism>
<proteinExistence type="inferred from homology"/>
<comment type="similarity">
    <text evidence="2 10">Belongs to the DNAAF1 family.</text>
</comment>
<reference evidence="12 13" key="1">
    <citation type="journal article" date="2024" name="Proc. Natl. Acad. Sci. U.S.A.">
        <title>The genetic regulatory architecture and epigenomic basis for age-related changes in rattlesnake venom.</title>
        <authorList>
            <person name="Hogan M.P."/>
            <person name="Holding M.L."/>
            <person name="Nystrom G.S."/>
            <person name="Colston T.J."/>
            <person name="Bartlett D.A."/>
            <person name="Mason A.J."/>
            <person name="Ellsworth S.A."/>
            <person name="Rautsaw R.M."/>
            <person name="Lawrence K.C."/>
            <person name="Strickland J.L."/>
            <person name="He B."/>
            <person name="Fraser P."/>
            <person name="Margres M.J."/>
            <person name="Gilbert D.M."/>
            <person name="Gibbs H.L."/>
            <person name="Parkinson C.L."/>
            <person name="Rokyta D.R."/>
        </authorList>
    </citation>
    <scope>NUCLEOTIDE SEQUENCE [LARGE SCALE GENOMIC DNA]</scope>
    <source>
        <strain evidence="12">DRR0105</strain>
    </source>
</reference>
<keyword evidence="7 10" id="KW-0966">Cell projection</keyword>
<dbReference type="SMART" id="SM00365">
    <property type="entry name" value="LRR_SD22"/>
    <property type="match status" value="4"/>
</dbReference>
<evidence type="ECO:0000256" key="2">
    <source>
        <dbReference type="ARBA" id="ARBA00006453"/>
    </source>
</evidence>
<dbReference type="InterPro" id="IPR032675">
    <property type="entry name" value="LRR_dom_sf"/>
</dbReference>
<dbReference type="Pfam" id="PF14580">
    <property type="entry name" value="LRR_9"/>
    <property type="match status" value="1"/>
</dbReference>
<evidence type="ECO:0000256" key="11">
    <source>
        <dbReference type="SAM" id="MobiDB-lite"/>
    </source>
</evidence>
<feature type="region of interest" description="Disordered" evidence="11">
    <location>
        <begin position="527"/>
        <end position="555"/>
    </location>
</feature>
<dbReference type="PANTHER" id="PTHR45973:SF19">
    <property type="entry name" value="DYNEIN AXONEMAL ASSEMBLY FACTOR 1"/>
    <property type="match status" value="1"/>
</dbReference>
<accession>A0AAW1ATR8</accession>
<name>A0AAW1ATR8_CROAD</name>
<evidence type="ECO:0000256" key="6">
    <source>
        <dbReference type="ARBA" id="ARBA00023069"/>
    </source>
</evidence>
<dbReference type="PANTHER" id="PTHR45973">
    <property type="entry name" value="PROTEIN PHOSPHATASE 1 REGULATORY SUBUNIT SDS22-RELATED"/>
    <property type="match status" value="1"/>
</dbReference>
<dbReference type="FunFam" id="3.80.10.10:FF:000166">
    <property type="entry name" value="Dynein assembly factor 1, axonemal"/>
    <property type="match status" value="1"/>
</dbReference>
<keyword evidence="6 10" id="KW-0969">Cilium</keyword>
<feature type="region of interest" description="Disordered" evidence="11">
    <location>
        <begin position="62"/>
        <end position="104"/>
    </location>
</feature>
<comment type="subcellular location">
    <subcellularLocation>
        <location evidence="1 10">Cell projection</location>
        <location evidence="1 10">Cilium</location>
    </subcellularLocation>
</comment>
<dbReference type="GO" id="GO:0005930">
    <property type="term" value="C:axoneme"/>
    <property type="evidence" value="ECO:0007669"/>
    <property type="project" value="TreeGrafter"/>
</dbReference>